<dbReference type="AlphaFoldDB" id="W2X666"/>
<protein>
    <recommendedName>
        <fullName evidence="3">Phospholipase D-like domain-containing protein</fullName>
    </recommendedName>
</protein>
<comment type="caution">
    <text evidence="1">The sequence shown here is derived from an EMBL/GenBank/DDBJ whole genome shotgun (WGS) entry which is preliminary data.</text>
</comment>
<dbReference type="Proteomes" id="UP000018958">
    <property type="component" value="Unassembled WGS sequence"/>
</dbReference>
<evidence type="ECO:0000313" key="1">
    <source>
        <dbReference type="EMBL" id="ETP18012.1"/>
    </source>
</evidence>
<name>W2X666_PHYNI</name>
<gene>
    <name evidence="1" type="ORF">F441_07714</name>
</gene>
<sequence length="97" mass="11405">MFVSTGSANLTTVAWDRNDELLVQTMGPPDMRKNRSLCVPMECQLLMHARFKGDLFASRSRRANIEYLRRFLKRNRLPIRRITHQGRKRRSDMEVVG</sequence>
<dbReference type="EMBL" id="ANIX01001604">
    <property type="protein sequence ID" value="ETP18012.1"/>
    <property type="molecule type" value="Genomic_DNA"/>
</dbReference>
<accession>W2X666</accession>
<evidence type="ECO:0008006" key="3">
    <source>
        <dbReference type="Google" id="ProtNLM"/>
    </source>
</evidence>
<dbReference type="OrthoDB" id="10568890at2759"/>
<evidence type="ECO:0000313" key="2">
    <source>
        <dbReference type="Proteomes" id="UP000018958"/>
    </source>
</evidence>
<proteinExistence type="predicted"/>
<reference evidence="1 2" key="1">
    <citation type="submission" date="2013-11" db="EMBL/GenBank/DDBJ databases">
        <title>The Genome Sequence of Phytophthora parasitica CJ01A1.</title>
        <authorList>
            <consortium name="The Broad Institute Genomics Platform"/>
            <person name="Russ C."/>
            <person name="Tyler B."/>
            <person name="Panabieres F."/>
            <person name="Shan W."/>
            <person name="Tripathy S."/>
            <person name="Grunwald N."/>
            <person name="Machado M."/>
            <person name="Johnson C.S."/>
            <person name="Walker B."/>
            <person name="Young S.K."/>
            <person name="Zeng Q."/>
            <person name="Gargeya S."/>
            <person name="Fitzgerald M."/>
            <person name="Haas B."/>
            <person name="Abouelleil A."/>
            <person name="Allen A.W."/>
            <person name="Alvarado L."/>
            <person name="Arachchi H.M."/>
            <person name="Berlin A.M."/>
            <person name="Chapman S.B."/>
            <person name="Gainer-Dewar J."/>
            <person name="Goldberg J."/>
            <person name="Griggs A."/>
            <person name="Gujja S."/>
            <person name="Hansen M."/>
            <person name="Howarth C."/>
            <person name="Imamovic A."/>
            <person name="Ireland A."/>
            <person name="Larimer J."/>
            <person name="McCowan C."/>
            <person name="Murphy C."/>
            <person name="Pearson M."/>
            <person name="Poon T.W."/>
            <person name="Priest M."/>
            <person name="Roberts A."/>
            <person name="Saif S."/>
            <person name="Shea T."/>
            <person name="Sisk P."/>
            <person name="Sykes S."/>
            <person name="Wortman J."/>
            <person name="Nusbaum C."/>
            <person name="Birren B."/>
        </authorList>
    </citation>
    <scope>NUCLEOTIDE SEQUENCE [LARGE SCALE GENOMIC DNA]</scope>
    <source>
        <strain evidence="1 2">CJ01A1</strain>
    </source>
</reference>
<organism evidence="1 2">
    <name type="scientific">Phytophthora nicotianae CJ01A1</name>
    <dbReference type="NCBI Taxonomy" id="1317063"/>
    <lineage>
        <taxon>Eukaryota</taxon>
        <taxon>Sar</taxon>
        <taxon>Stramenopiles</taxon>
        <taxon>Oomycota</taxon>
        <taxon>Peronosporomycetes</taxon>
        <taxon>Peronosporales</taxon>
        <taxon>Peronosporaceae</taxon>
        <taxon>Phytophthora</taxon>
    </lineage>
</organism>